<evidence type="ECO:0000256" key="1">
    <source>
        <dbReference type="SAM" id="Coils"/>
    </source>
</evidence>
<evidence type="ECO:0000313" key="3">
    <source>
        <dbReference type="EMBL" id="MPR36077.1"/>
    </source>
</evidence>
<keyword evidence="2" id="KW-0472">Membrane</keyword>
<accession>A0A7C9BKX1</accession>
<keyword evidence="1" id="KW-0175">Coiled coil</keyword>
<sequence length="163" mass="17928">MNRSQGFIVVTSVLLAGGGLLFYALSKPLRYDAGVKAISMEKESEFRAEVKVLDSLYRNYVSATLAADNQSAIALASAQLDKQLSGIKARYGGTGSPPAVLAAKLVRNYEFRLLLHQKLLGRRHLQADEVNRLSGRVRELEAQNAELKTQNQMVEQALLNLPN</sequence>
<comment type="caution">
    <text evidence="3">The sequence shown here is derived from an EMBL/GenBank/DDBJ whole genome shotgun (WGS) entry which is preliminary data.</text>
</comment>
<keyword evidence="4" id="KW-1185">Reference proteome</keyword>
<dbReference type="RefSeq" id="WP_152763673.1">
    <property type="nucleotide sequence ID" value="NZ_WHLY01000002.1"/>
</dbReference>
<gene>
    <name evidence="3" type="ORF">GBK04_22685</name>
</gene>
<evidence type="ECO:0000313" key="4">
    <source>
        <dbReference type="Proteomes" id="UP000479293"/>
    </source>
</evidence>
<feature type="transmembrane region" description="Helical" evidence="2">
    <location>
        <begin position="6"/>
        <end position="26"/>
    </location>
</feature>
<organism evidence="3 4">
    <name type="scientific">Salmonirosea aquatica</name>
    <dbReference type="NCBI Taxonomy" id="2654236"/>
    <lineage>
        <taxon>Bacteria</taxon>
        <taxon>Pseudomonadati</taxon>
        <taxon>Bacteroidota</taxon>
        <taxon>Cytophagia</taxon>
        <taxon>Cytophagales</taxon>
        <taxon>Spirosomataceae</taxon>
        <taxon>Salmonirosea</taxon>
    </lineage>
</organism>
<keyword evidence="2" id="KW-1133">Transmembrane helix</keyword>
<name>A0A7C9BKX1_9BACT</name>
<protein>
    <submittedName>
        <fullName evidence="3">Uncharacterized protein</fullName>
    </submittedName>
</protein>
<evidence type="ECO:0000256" key="2">
    <source>
        <dbReference type="SAM" id="Phobius"/>
    </source>
</evidence>
<keyword evidence="2" id="KW-0812">Transmembrane</keyword>
<proteinExistence type="predicted"/>
<reference evidence="3 4" key="1">
    <citation type="submission" date="2019-10" db="EMBL/GenBank/DDBJ databases">
        <title>Draft Genome Sequence of Cytophagaceae sp. SJW1-29.</title>
        <authorList>
            <person name="Choi A."/>
        </authorList>
    </citation>
    <scope>NUCLEOTIDE SEQUENCE [LARGE SCALE GENOMIC DNA]</scope>
    <source>
        <strain evidence="3 4">SJW1-29</strain>
    </source>
</reference>
<dbReference type="Proteomes" id="UP000479293">
    <property type="component" value="Unassembled WGS sequence"/>
</dbReference>
<feature type="coiled-coil region" evidence="1">
    <location>
        <begin position="130"/>
        <end position="160"/>
    </location>
</feature>
<dbReference type="AlphaFoldDB" id="A0A7C9BKX1"/>
<dbReference type="EMBL" id="WHLY01000002">
    <property type="protein sequence ID" value="MPR36077.1"/>
    <property type="molecule type" value="Genomic_DNA"/>
</dbReference>